<proteinExistence type="predicted"/>
<protein>
    <submittedName>
        <fullName evidence="2">Uncharacterized protein</fullName>
    </submittedName>
</protein>
<organism evidence="2 3">
    <name type="scientific">Eptatretus burgeri</name>
    <name type="common">Inshore hagfish</name>
    <dbReference type="NCBI Taxonomy" id="7764"/>
    <lineage>
        <taxon>Eukaryota</taxon>
        <taxon>Metazoa</taxon>
        <taxon>Chordata</taxon>
        <taxon>Craniata</taxon>
        <taxon>Vertebrata</taxon>
        <taxon>Cyclostomata</taxon>
        <taxon>Myxini</taxon>
        <taxon>Myxiniformes</taxon>
        <taxon>Myxinidae</taxon>
        <taxon>Eptatretinae</taxon>
        <taxon>Eptatretus</taxon>
    </lineage>
</organism>
<dbReference type="Proteomes" id="UP000694388">
    <property type="component" value="Unplaced"/>
</dbReference>
<evidence type="ECO:0000313" key="3">
    <source>
        <dbReference type="Proteomes" id="UP000694388"/>
    </source>
</evidence>
<evidence type="ECO:0000256" key="1">
    <source>
        <dbReference type="SAM" id="MobiDB-lite"/>
    </source>
</evidence>
<reference evidence="2" key="1">
    <citation type="submission" date="2025-08" db="UniProtKB">
        <authorList>
            <consortium name="Ensembl"/>
        </authorList>
    </citation>
    <scope>IDENTIFICATION</scope>
</reference>
<reference evidence="2" key="2">
    <citation type="submission" date="2025-09" db="UniProtKB">
        <authorList>
            <consortium name="Ensembl"/>
        </authorList>
    </citation>
    <scope>IDENTIFICATION</scope>
</reference>
<accession>A0A8C4PWP8</accession>
<feature type="region of interest" description="Disordered" evidence="1">
    <location>
        <begin position="1"/>
        <end position="29"/>
    </location>
</feature>
<feature type="region of interest" description="Disordered" evidence="1">
    <location>
        <begin position="57"/>
        <end position="91"/>
    </location>
</feature>
<evidence type="ECO:0000313" key="2">
    <source>
        <dbReference type="Ensembl" id="ENSEBUP00000002017.1"/>
    </source>
</evidence>
<name>A0A8C4PWP8_EPTBU</name>
<dbReference type="Ensembl" id="ENSEBUT00000002363.1">
    <property type="protein sequence ID" value="ENSEBUP00000002017.1"/>
    <property type="gene ID" value="ENSEBUG00000001621.1"/>
</dbReference>
<dbReference type="AlphaFoldDB" id="A0A8C4PWP8"/>
<sequence length="204" mass="21745">MGRDGNVGKGSRDNLSVSWHDPHTGRLMRTQTDMSSPLHFHIADDTPVHVHVRTGSSVQHRPCFRRGPDVQLRGSKDGTGKRGKSRAPWIPPGKAAIKERTQRSELQPESEIDDVAIGGPPGGAPRGLSSLSEGATTEEINAAQWDTECAPPGAPAPLHVDDLAVEYKSVGGADVGPSRMRGKVVECEERLGTLLGEVGTFPPP</sequence>
<keyword evidence="3" id="KW-1185">Reference proteome</keyword>